<protein>
    <submittedName>
        <fullName evidence="2">Uncharacterized protein</fullName>
    </submittedName>
</protein>
<accession>A0A917IC73</accession>
<gene>
    <name evidence="2" type="ORF">GCM10007036_39740</name>
</gene>
<dbReference type="AlphaFoldDB" id="A0A917IC73"/>
<comment type="caution">
    <text evidence="2">The sequence shown here is derived from an EMBL/GenBank/DDBJ whole genome shotgun (WGS) entry which is preliminary data.</text>
</comment>
<evidence type="ECO:0000256" key="1">
    <source>
        <dbReference type="SAM" id="MobiDB-lite"/>
    </source>
</evidence>
<feature type="region of interest" description="Disordered" evidence="1">
    <location>
        <begin position="32"/>
        <end position="69"/>
    </location>
</feature>
<evidence type="ECO:0000313" key="3">
    <source>
        <dbReference type="Proteomes" id="UP000603912"/>
    </source>
</evidence>
<reference evidence="2" key="1">
    <citation type="journal article" date="2014" name="Int. J. Syst. Evol. Microbiol.">
        <title>Complete genome sequence of Corynebacterium casei LMG S-19264T (=DSM 44701T), isolated from a smear-ripened cheese.</title>
        <authorList>
            <consortium name="US DOE Joint Genome Institute (JGI-PGF)"/>
            <person name="Walter F."/>
            <person name="Albersmeier A."/>
            <person name="Kalinowski J."/>
            <person name="Ruckert C."/>
        </authorList>
    </citation>
    <scope>NUCLEOTIDE SEQUENCE</scope>
    <source>
        <strain evidence="2">CGMCC 1.12214</strain>
    </source>
</reference>
<dbReference type="EMBL" id="BMES01000002">
    <property type="protein sequence ID" value="GGH29657.1"/>
    <property type="molecule type" value="Genomic_DNA"/>
</dbReference>
<evidence type="ECO:0000313" key="2">
    <source>
        <dbReference type="EMBL" id="GGH29657.1"/>
    </source>
</evidence>
<dbReference type="Proteomes" id="UP000603912">
    <property type="component" value="Unassembled WGS sequence"/>
</dbReference>
<sequence length="97" mass="9898">MAQGPDENRGLAGFWPGIAFVIDSSILADGRSALGRSVPPTGVGEGGYDVKRKRRPGTSAGRLSQGGSGRAADRYVVQYFRISGGGAIGGSAVSLNM</sequence>
<keyword evidence="3" id="KW-1185">Reference proteome</keyword>
<organism evidence="2 3">
    <name type="scientific">Alsobacter metallidurans</name>
    <dbReference type="NCBI Taxonomy" id="340221"/>
    <lineage>
        <taxon>Bacteria</taxon>
        <taxon>Pseudomonadati</taxon>
        <taxon>Pseudomonadota</taxon>
        <taxon>Alphaproteobacteria</taxon>
        <taxon>Hyphomicrobiales</taxon>
        <taxon>Alsobacteraceae</taxon>
        <taxon>Alsobacter</taxon>
    </lineage>
</organism>
<proteinExistence type="predicted"/>
<name>A0A917IC73_9HYPH</name>
<reference evidence="2" key="2">
    <citation type="submission" date="2020-09" db="EMBL/GenBank/DDBJ databases">
        <authorList>
            <person name="Sun Q."/>
            <person name="Zhou Y."/>
        </authorList>
    </citation>
    <scope>NUCLEOTIDE SEQUENCE</scope>
    <source>
        <strain evidence="2">CGMCC 1.12214</strain>
    </source>
</reference>